<dbReference type="GO" id="GO:0016747">
    <property type="term" value="F:acyltransferase activity, transferring groups other than amino-acyl groups"/>
    <property type="evidence" value="ECO:0007669"/>
    <property type="project" value="InterPro"/>
</dbReference>
<dbReference type="InterPro" id="IPR000182">
    <property type="entry name" value="GNAT_dom"/>
</dbReference>
<dbReference type="Gene3D" id="3.40.630.30">
    <property type="match status" value="1"/>
</dbReference>
<dbReference type="InterPro" id="IPR050680">
    <property type="entry name" value="YpeA/RimI_acetyltransf"/>
</dbReference>
<keyword evidence="5" id="KW-1185">Reference proteome</keyword>
<protein>
    <submittedName>
        <fullName evidence="4">N-acetyltransferase</fullName>
    </submittedName>
</protein>
<dbReference type="EMBL" id="CP025492">
    <property type="protein sequence ID" value="AUH74079.1"/>
    <property type="molecule type" value="Genomic_DNA"/>
</dbReference>
<dbReference type="InterPro" id="IPR016181">
    <property type="entry name" value="Acyl_CoA_acyltransferase"/>
</dbReference>
<dbReference type="SUPFAM" id="SSF55729">
    <property type="entry name" value="Acyl-CoA N-acyltransferases (Nat)"/>
    <property type="match status" value="1"/>
</dbReference>
<dbReference type="AlphaFoldDB" id="A0A2H5FR91"/>
<dbReference type="PANTHER" id="PTHR43420">
    <property type="entry name" value="ACETYLTRANSFERASE"/>
    <property type="match status" value="1"/>
</dbReference>
<organism evidence="4 5">
    <name type="scientific">Legionella sainthelensi</name>
    <dbReference type="NCBI Taxonomy" id="28087"/>
    <lineage>
        <taxon>Bacteria</taxon>
        <taxon>Pseudomonadati</taxon>
        <taxon>Pseudomonadota</taxon>
        <taxon>Gammaproteobacteria</taxon>
        <taxon>Legionellales</taxon>
        <taxon>Legionellaceae</taxon>
        <taxon>Legionella</taxon>
    </lineage>
</organism>
<dbReference type="KEGG" id="lsh:CAB17_19130"/>
<dbReference type="Pfam" id="PF00583">
    <property type="entry name" value="Acetyltransf_1"/>
    <property type="match status" value="1"/>
</dbReference>
<dbReference type="RefSeq" id="WP_076547508.1">
    <property type="nucleotide sequence ID" value="NZ_CP025492.2"/>
</dbReference>
<keyword evidence="2" id="KW-0012">Acyltransferase</keyword>
<dbReference type="Proteomes" id="UP000234343">
    <property type="component" value="Plasmid pLA01-117_150k"/>
</dbReference>
<gene>
    <name evidence="4" type="ORF">CAB17_19130</name>
</gene>
<reference evidence="4 5" key="1">
    <citation type="submission" date="2017-12" db="EMBL/GenBank/DDBJ databases">
        <title>Legionella sainthelensi LA01-117, whole genome sequence of a clinical isolate from New Zealand.</title>
        <authorList>
            <person name="Cree S.L."/>
            <person name="Slow S."/>
            <person name="Kennedy M.A."/>
            <person name="Murdoch D.R."/>
            <person name="Biggs P.J."/>
            <person name="Anderson T."/>
        </authorList>
    </citation>
    <scope>NUCLEOTIDE SEQUENCE [LARGE SCALE GENOMIC DNA]</scope>
    <source>
        <strain evidence="4 5">LA01-117</strain>
        <plasmid evidence="5">pLA01-117_150k</plasmid>
    </source>
</reference>
<geneLocation type="plasmid" evidence="5">
    <name>pLA01-117_150k</name>
</geneLocation>
<evidence type="ECO:0000313" key="5">
    <source>
        <dbReference type="Proteomes" id="UP000234343"/>
    </source>
</evidence>
<dbReference type="GeneID" id="301354551"/>
<evidence type="ECO:0000256" key="2">
    <source>
        <dbReference type="ARBA" id="ARBA00023315"/>
    </source>
</evidence>
<evidence type="ECO:0000313" key="4">
    <source>
        <dbReference type="EMBL" id="AUH74079.1"/>
    </source>
</evidence>
<accession>A0A2H5FR91</accession>
<sequence length="96" mass="11204">MITFYQDRGRTPTLTDHVRSRCGEVRTLGVSPHYRGQGIGKILLPYSLNYFSDKNYQNCYRTVATQNNSALRIYQNLGFSIAKHFQVYCWKFLNNS</sequence>
<keyword evidence="4" id="KW-0614">Plasmid</keyword>
<dbReference type="PROSITE" id="PS51186">
    <property type="entry name" value="GNAT"/>
    <property type="match status" value="1"/>
</dbReference>
<dbReference type="CDD" id="cd04301">
    <property type="entry name" value="NAT_SF"/>
    <property type="match status" value="1"/>
</dbReference>
<evidence type="ECO:0000259" key="3">
    <source>
        <dbReference type="PROSITE" id="PS51186"/>
    </source>
</evidence>
<keyword evidence="1 4" id="KW-0808">Transferase</keyword>
<evidence type="ECO:0000256" key="1">
    <source>
        <dbReference type="ARBA" id="ARBA00022679"/>
    </source>
</evidence>
<proteinExistence type="predicted"/>
<name>A0A2H5FR91_9GAMM</name>
<feature type="domain" description="N-acetyltransferase" evidence="3">
    <location>
        <begin position="1"/>
        <end position="96"/>
    </location>
</feature>